<evidence type="ECO:0000256" key="1">
    <source>
        <dbReference type="SAM" id="SignalP"/>
    </source>
</evidence>
<gene>
    <name evidence="2" type="ORF">PECAL_2P05690</name>
</gene>
<evidence type="ECO:0000313" key="2">
    <source>
        <dbReference type="EMBL" id="CAH0367544.1"/>
    </source>
</evidence>
<protein>
    <submittedName>
        <fullName evidence="2">Uncharacterized protein</fullName>
    </submittedName>
</protein>
<dbReference type="EMBL" id="CAKKNE010000002">
    <property type="protein sequence ID" value="CAH0367544.1"/>
    <property type="molecule type" value="Genomic_DNA"/>
</dbReference>
<name>A0A8J2SGX4_9STRA</name>
<feature type="signal peptide" evidence="1">
    <location>
        <begin position="1"/>
        <end position="19"/>
    </location>
</feature>
<keyword evidence="3" id="KW-1185">Reference proteome</keyword>
<dbReference type="InterPro" id="IPR027417">
    <property type="entry name" value="P-loop_NTPase"/>
</dbReference>
<dbReference type="Proteomes" id="UP000789595">
    <property type="component" value="Unassembled WGS sequence"/>
</dbReference>
<organism evidence="2 3">
    <name type="scientific">Pelagomonas calceolata</name>
    <dbReference type="NCBI Taxonomy" id="35677"/>
    <lineage>
        <taxon>Eukaryota</taxon>
        <taxon>Sar</taxon>
        <taxon>Stramenopiles</taxon>
        <taxon>Ochrophyta</taxon>
        <taxon>Pelagophyceae</taxon>
        <taxon>Pelagomonadales</taxon>
        <taxon>Pelagomonadaceae</taxon>
        <taxon>Pelagomonas</taxon>
    </lineage>
</organism>
<keyword evidence="1" id="KW-0732">Signal</keyword>
<dbReference type="AlphaFoldDB" id="A0A8J2SGX4"/>
<comment type="caution">
    <text evidence="2">The sequence shown here is derived from an EMBL/GenBank/DDBJ whole genome shotgun (WGS) entry which is preliminary data.</text>
</comment>
<reference evidence="2" key="1">
    <citation type="submission" date="2021-11" db="EMBL/GenBank/DDBJ databases">
        <authorList>
            <consortium name="Genoscope - CEA"/>
            <person name="William W."/>
        </authorList>
    </citation>
    <scope>NUCLEOTIDE SEQUENCE</scope>
</reference>
<accession>A0A8J2SGX4</accession>
<proteinExistence type="predicted"/>
<dbReference type="Gene3D" id="3.40.50.300">
    <property type="entry name" value="P-loop containing nucleotide triphosphate hydrolases"/>
    <property type="match status" value="1"/>
</dbReference>
<feature type="chain" id="PRO_5035176699" evidence="1">
    <location>
        <begin position="20"/>
        <end position="373"/>
    </location>
</feature>
<sequence>MKIALLLLAVQAQETPTHCGHPCPARGSRGPTKNVHGWRKWKDLVHYHIAKNAGTTLRSVVTKRYGGLELHGPGKKAYGEYFNDAGRKWAGRYFVAMAREPTSKLMSQFFYVRASLGGDFGTWHRCVTFHEYVESKRARHNHQFSQLVAGSRLAACDPSHNVSYFKRPRHEAGITKAQDVCKGGAAVLKSRILEILRQPRLFVGLVEDFDASLVSLQRETGLPDATYCHKRTTKGALNKPRHLTEDTRHASSRRNELDEIFYEAAREVHAWKRCCYGVDDAAVADFRRKNLEFQHSTGCHVIHDRKQKGLDNRTVGDPNWHGRGTDQYGAKCAALDPRKYALPGDSDQWRPKEDWCPPSSKLVDGDCVPRASV</sequence>
<evidence type="ECO:0000313" key="3">
    <source>
        <dbReference type="Proteomes" id="UP000789595"/>
    </source>
</evidence>